<dbReference type="AlphaFoldDB" id="A0ABD3T6E6"/>
<reference evidence="8 9" key="1">
    <citation type="submission" date="2024-11" db="EMBL/GenBank/DDBJ databases">
        <title>Chromosome-level genome assembly of the freshwater bivalve Anodonta woodiana.</title>
        <authorList>
            <person name="Chen X."/>
        </authorList>
    </citation>
    <scope>NUCLEOTIDE SEQUENCE [LARGE SCALE GENOMIC DNA]</scope>
    <source>
        <strain evidence="8">MN2024</strain>
        <tissue evidence="8">Gills</tissue>
    </source>
</reference>
<sequence length="205" mass="22125">MLKRVDESKQPCLTPSVVLNQSPIWSLKLTTVNYAFRKTIAALFLDIGILLSNIALLKMISEIRDTYQPKKTAIGLISVSIMVQLAVGVILVLLGYRESALATRSDVPEVEADVDHEGLRSADRVSITSMYKTTKFNSRLNSIALCCIFCILIINVVISGICIGIPSFDGENNLDADEGVKTTIKTVLKSTLAPNTDSGSSSSSG</sequence>
<keyword evidence="3 7" id="KW-0812">Transmembrane</keyword>
<dbReference type="Proteomes" id="UP001634394">
    <property type="component" value="Unassembled WGS sequence"/>
</dbReference>
<keyword evidence="4" id="KW-0130">Cell adhesion</keyword>
<dbReference type="InterPro" id="IPR007007">
    <property type="entry name" value="Ninjurin"/>
</dbReference>
<dbReference type="PANTHER" id="PTHR12316:SF17">
    <property type="entry name" value="NINJURIN C, ISOFORM D"/>
    <property type="match status" value="1"/>
</dbReference>
<comment type="similarity">
    <text evidence="2">Belongs to the ninjurin family.</text>
</comment>
<keyword evidence="9" id="KW-1185">Reference proteome</keyword>
<feature type="transmembrane region" description="Helical" evidence="7">
    <location>
        <begin position="40"/>
        <end position="61"/>
    </location>
</feature>
<evidence type="ECO:0000256" key="7">
    <source>
        <dbReference type="SAM" id="Phobius"/>
    </source>
</evidence>
<dbReference type="Pfam" id="PF04923">
    <property type="entry name" value="Ninjurin"/>
    <property type="match status" value="1"/>
</dbReference>
<comment type="caution">
    <text evidence="8">The sequence shown here is derived from an EMBL/GenBank/DDBJ whole genome shotgun (WGS) entry which is preliminary data.</text>
</comment>
<keyword evidence="5 7" id="KW-1133">Transmembrane helix</keyword>
<evidence type="ECO:0000256" key="6">
    <source>
        <dbReference type="ARBA" id="ARBA00023136"/>
    </source>
</evidence>
<dbReference type="PANTHER" id="PTHR12316">
    <property type="entry name" value="NINJURIN-RELATED"/>
    <property type="match status" value="1"/>
</dbReference>
<evidence type="ECO:0000256" key="3">
    <source>
        <dbReference type="ARBA" id="ARBA00022692"/>
    </source>
</evidence>
<gene>
    <name evidence="8" type="ORF">ACJMK2_023597</name>
</gene>
<dbReference type="EMBL" id="JBJQND010000019">
    <property type="protein sequence ID" value="KAL3831903.1"/>
    <property type="molecule type" value="Genomic_DNA"/>
</dbReference>
<dbReference type="GO" id="GO:0007155">
    <property type="term" value="P:cell adhesion"/>
    <property type="evidence" value="ECO:0007669"/>
    <property type="project" value="UniProtKB-KW"/>
</dbReference>
<evidence type="ECO:0000256" key="4">
    <source>
        <dbReference type="ARBA" id="ARBA00022889"/>
    </source>
</evidence>
<name>A0ABD3T6E6_SINWO</name>
<evidence type="ECO:0000256" key="1">
    <source>
        <dbReference type="ARBA" id="ARBA00004141"/>
    </source>
</evidence>
<accession>A0ABD3T6E6</accession>
<comment type="subcellular location">
    <subcellularLocation>
        <location evidence="1">Membrane</location>
        <topology evidence="1">Multi-pass membrane protein</topology>
    </subcellularLocation>
</comment>
<feature type="transmembrane region" description="Helical" evidence="7">
    <location>
        <begin position="73"/>
        <end position="96"/>
    </location>
</feature>
<keyword evidence="6 7" id="KW-0472">Membrane</keyword>
<feature type="transmembrane region" description="Helical" evidence="7">
    <location>
        <begin position="140"/>
        <end position="166"/>
    </location>
</feature>
<organism evidence="8 9">
    <name type="scientific">Sinanodonta woodiana</name>
    <name type="common">Chinese pond mussel</name>
    <name type="synonym">Anodonta woodiana</name>
    <dbReference type="NCBI Taxonomy" id="1069815"/>
    <lineage>
        <taxon>Eukaryota</taxon>
        <taxon>Metazoa</taxon>
        <taxon>Spiralia</taxon>
        <taxon>Lophotrochozoa</taxon>
        <taxon>Mollusca</taxon>
        <taxon>Bivalvia</taxon>
        <taxon>Autobranchia</taxon>
        <taxon>Heteroconchia</taxon>
        <taxon>Palaeoheterodonta</taxon>
        <taxon>Unionida</taxon>
        <taxon>Unionoidea</taxon>
        <taxon>Unionidae</taxon>
        <taxon>Unioninae</taxon>
        <taxon>Sinanodonta</taxon>
    </lineage>
</organism>
<evidence type="ECO:0000313" key="8">
    <source>
        <dbReference type="EMBL" id="KAL3831903.1"/>
    </source>
</evidence>
<proteinExistence type="inferred from homology"/>
<evidence type="ECO:0000256" key="5">
    <source>
        <dbReference type="ARBA" id="ARBA00022989"/>
    </source>
</evidence>
<protein>
    <submittedName>
        <fullName evidence="8">Uncharacterized protein</fullName>
    </submittedName>
</protein>
<dbReference type="GO" id="GO:0016020">
    <property type="term" value="C:membrane"/>
    <property type="evidence" value="ECO:0007669"/>
    <property type="project" value="UniProtKB-SubCell"/>
</dbReference>
<evidence type="ECO:0000313" key="9">
    <source>
        <dbReference type="Proteomes" id="UP001634394"/>
    </source>
</evidence>
<evidence type="ECO:0000256" key="2">
    <source>
        <dbReference type="ARBA" id="ARBA00008141"/>
    </source>
</evidence>